<dbReference type="GeneID" id="19274689"/>
<name>W3WUX3_PESFW</name>
<dbReference type="OMA" id="PAMTDFA"/>
<dbReference type="InterPro" id="IPR029063">
    <property type="entry name" value="SAM-dependent_MTases_sf"/>
</dbReference>
<dbReference type="InParanoid" id="W3WUX3"/>
<dbReference type="KEGG" id="pfy:PFICI_09676"/>
<evidence type="ECO:0008006" key="4">
    <source>
        <dbReference type="Google" id="ProtNLM"/>
    </source>
</evidence>
<evidence type="ECO:0000256" key="1">
    <source>
        <dbReference type="ARBA" id="ARBA00038158"/>
    </source>
</evidence>
<dbReference type="HOGENOM" id="CLU_010595_9_3_1"/>
<evidence type="ECO:0000313" key="2">
    <source>
        <dbReference type="EMBL" id="ETS77614.1"/>
    </source>
</evidence>
<reference evidence="3" key="1">
    <citation type="journal article" date="2015" name="BMC Genomics">
        <title>Genomic and transcriptomic analysis of the endophytic fungus Pestalotiopsis fici reveals its lifestyle and high potential for synthesis of natural products.</title>
        <authorList>
            <person name="Wang X."/>
            <person name="Zhang X."/>
            <person name="Liu L."/>
            <person name="Xiang M."/>
            <person name="Wang W."/>
            <person name="Sun X."/>
            <person name="Che Y."/>
            <person name="Guo L."/>
            <person name="Liu G."/>
            <person name="Guo L."/>
            <person name="Wang C."/>
            <person name="Yin W.B."/>
            <person name="Stadler M."/>
            <person name="Zhang X."/>
            <person name="Liu X."/>
        </authorList>
    </citation>
    <scope>NUCLEOTIDE SEQUENCE [LARGE SCALE GENOMIC DNA]</scope>
    <source>
        <strain evidence="3">W106-1 / CGMCC3.15140</strain>
    </source>
</reference>
<proteinExistence type="inferred from homology"/>
<dbReference type="Proteomes" id="UP000030651">
    <property type="component" value="Unassembled WGS sequence"/>
</dbReference>
<protein>
    <recommendedName>
        <fullName evidence="4">Methyltransferase domain-containing protein</fullName>
    </recommendedName>
</protein>
<dbReference type="EMBL" id="KI912115">
    <property type="protein sequence ID" value="ETS77614.1"/>
    <property type="molecule type" value="Genomic_DNA"/>
</dbReference>
<evidence type="ECO:0000313" key="3">
    <source>
        <dbReference type="Proteomes" id="UP000030651"/>
    </source>
</evidence>
<dbReference type="eggNOG" id="ENOG502SIG3">
    <property type="taxonomic scope" value="Eukaryota"/>
</dbReference>
<dbReference type="RefSeq" id="XP_007836448.1">
    <property type="nucleotide sequence ID" value="XM_007838257.1"/>
</dbReference>
<gene>
    <name evidence="2" type="ORF">PFICI_09676</name>
</gene>
<sequence length="277" mass="30427">MATSQDKDVYVMEENEGELQRLANQHEIITKYLGTLALAPVDFSRPNLRILDSGTADGLWLRELRDSNDTPHTYVGTDITEAWLPKDPPPEFRFHVQSITQPWPQEWTGTFDYVHQRLTLAGVGSSPLADCITSLARLVKPGGYLELVDADFGGESPNGPAARHFERLMAKFLDTIGIGYTYANGLPAHVETAGLVTVQSKTFVIKYGAACEDPALGAKGVSHLLSASVGMQAFLRGQPNSGIDQELPADFLDQLKRELEEIGASFKMIAVWARKPE</sequence>
<organism evidence="2 3">
    <name type="scientific">Pestalotiopsis fici (strain W106-1 / CGMCC3.15140)</name>
    <dbReference type="NCBI Taxonomy" id="1229662"/>
    <lineage>
        <taxon>Eukaryota</taxon>
        <taxon>Fungi</taxon>
        <taxon>Dikarya</taxon>
        <taxon>Ascomycota</taxon>
        <taxon>Pezizomycotina</taxon>
        <taxon>Sordariomycetes</taxon>
        <taxon>Xylariomycetidae</taxon>
        <taxon>Amphisphaeriales</taxon>
        <taxon>Sporocadaceae</taxon>
        <taxon>Pestalotiopsis</taxon>
    </lineage>
</organism>
<keyword evidence="3" id="KW-1185">Reference proteome</keyword>
<dbReference type="OrthoDB" id="184880at2759"/>
<dbReference type="Pfam" id="PF13489">
    <property type="entry name" value="Methyltransf_23"/>
    <property type="match status" value="1"/>
</dbReference>
<dbReference type="GO" id="GO:0008168">
    <property type="term" value="F:methyltransferase activity"/>
    <property type="evidence" value="ECO:0007669"/>
    <property type="project" value="TreeGrafter"/>
</dbReference>
<dbReference type="PANTHER" id="PTHR43591">
    <property type="entry name" value="METHYLTRANSFERASE"/>
    <property type="match status" value="1"/>
</dbReference>
<dbReference type="SUPFAM" id="SSF53335">
    <property type="entry name" value="S-adenosyl-L-methionine-dependent methyltransferases"/>
    <property type="match status" value="1"/>
</dbReference>
<dbReference type="AlphaFoldDB" id="W3WUX3"/>
<comment type="similarity">
    <text evidence="1">Belongs to the methyltransferase superfamily. LaeA methyltransferase family.</text>
</comment>
<dbReference type="PANTHER" id="PTHR43591:SF105">
    <property type="entry name" value="METHYLTRANSFERASE DOMAIN-CONTAINING PROTEIN-RELATED"/>
    <property type="match status" value="1"/>
</dbReference>
<dbReference type="Gene3D" id="3.40.50.150">
    <property type="entry name" value="Vaccinia Virus protein VP39"/>
    <property type="match status" value="1"/>
</dbReference>
<accession>W3WUX3</accession>